<evidence type="ECO:0008006" key="2">
    <source>
        <dbReference type="Google" id="ProtNLM"/>
    </source>
</evidence>
<proteinExistence type="predicted"/>
<dbReference type="RefSeq" id="WP_421733263.1">
    <property type="nucleotide sequence ID" value="NZ_CACRST010000006.1"/>
</dbReference>
<organism evidence="1">
    <name type="scientific">Blautia glucerasea</name>
    <dbReference type="NCBI Taxonomy" id="536633"/>
    <lineage>
        <taxon>Bacteria</taxon>
        <taxon>Bacillati</taxon>
        <taxon>Bacillota</taxon>
        <taxon>Clostridia</taxon>
        <taxon>Lachnospirales</taxon>
        <taxon>Lachnospiraceae</taxon>
        <taxon>Blautia</taxon>
    </lineage>
</organism>
<accession>A0A6N2QY43</accession>
<gene>
    <name evidence="1" type="ORF">BGLFYP119_00344</name>
</gene>
<reference evidence="1" key="1">
    <citation type="submission" date="2019-11" db="EMBL/GenBank/DDBJ databases">
        <authorList>
            <person name="Feng L."/>
        </authorList>
    </citation>
    <scope>NUCLEOTIDE SEQUENCE</scope>
    <source>
        <strain evidence="1">BgluceraseaLFYP119</strain>
    </source>
</reference>
<dbReference type="Pfam" id="PF06935">
    <property type="entry name" value="DUF1284"/>
    <property type="match status" value="1"/>
</dbReference>
<dbReference type="EMBL" id="CACRST010000006">
    <property type="protein sequence ID" value="VYS73484.1"/>
    <property type="molecule type" value="Genomic_DNA"/>
</dbReference>
<sequence length="125" mass="14458">MCLAYFEGKGYSEGFSSHMEHMLEILEKGTPVRLVISGDEICKACPNLKNNICVTEACVTHYDQKVLDICGFYENQVMGSKEFFSRVEEKILEKGKRKEICSGCEWNYICENKISRWKKRSQQPD</sequence>
<dbReference type="InterPro" id="IPR009702">
    <property type="entry name" value="DUF1284"/>
</dbReference>
<protein>
    <recommendedName>
        <fullName evidence="2">DUF1284 domain-containing protein</fullName>
    </recommendedName>
</protein>
<name>A0A6N2QY43_9FIRM</name>
<evidence type="ECO:0000313" key="1">
    <source>
        <dbReference type="EMBL" id="VYS73484.1"/>
    </source>
</evidence>
<dbReference type="AlphaFoldDB" id="A0A6N2QY43"/>